<dbReference type="EMBL" id="JAXAFO010000028">
    <property type="protein sequence ID" value="MDX6850627.1"/>
    <property type="molecule type" value="Genomic_DNA"/>
</dbReference>
<comment type="caution">
    <text evidence="2">The sequence shown here is derived from an EMBL/GenBank/DDBJ whole genome shotgun (WGS) entry which is preliminary data.</text>
</comment>
<dbReference type="RefSeq" id="WP_302722030.1">
    <property type="nucleotide sequence ID" value="NZ_JAULRU010000418.1"/>
</dbReference>
<feature type="chain" id="PRO_5046905174" description="Lipoprotein" evidence="1">
    <location>
        <begin position="27"/>
        <end position="123"/>
    </location>
</feature>
<sequence length="123" mass="13665">MPKLALVLLIFLGLVGCASTSQVQMAVPELAVSGGAKLTDIPLTVPSYIDPVIDLATPDVPGYKTEDHFSAYFSCGWMGSLDHQAQARRILEEAKVRLEIVGSYEKWTPIEGDSRRYYIYKVW</sequence>
<keyword evidence="3" id="KW-1185">Reference proteome</keyword>
<keyword evidence="1" id="KW-0732">Signal</keyword>
<proteinExistence type="predicted"/>
<dbReference type="Proteomes" id="UP001273505">
    <property type="component" value="Unassembled WGS sequence"/>
</dbReference>
<gene>
    <name evidence="2" type="ORF">SCD92_14740</name>
</gene>
<organism evidence="2 3">
    <name type="scientific">Gilvimarinus gilvus</name>
    <dbReference type="NCBI Taxonomy" id="3058038"/>
    <lineage>
        <taxon>Bacteria</taxon>
        <taxon>Pseudomonadati</taxon>
        <taxon>Pseudomonadota</taxon>
        <taxon>Gammaproteobacteria</taxon>
        <taxon>Cellvibrionales</taxon>
        <taxon>Cellvibrionaceae</taxon>
        <taxon>Gilvimarinus</taxon>
    </lineage>
</organism>
<feature type="signal peptide" evidence="1">
    <location>
        <begin position="1"/>
        <end position="26"/>
    </location>
</feature>
<evidence type="ECO:0000313" key="3">
    <source>
        <dbReference type="Proteomes" id="UP001273505"/>
    </source>
</evidence>
<evidence type="ECO:0000313" key="2">
    <source>
        <dbReference type="EMBL" id="MDX6850627.1"/>
    </source>
</evidence>
<reference evidence="2 3" key="1">
    <citation type="submission" date="2023-11" db="EMBL/GenBank/DDBJ databases">
        <title>Gilvimarinus fulvus sp. nov., isolated from the surface of Kelp.</title>
        <authorList>
            <person name="Sun Y.Y."/>
            <person name="Gong Y."/>
            <person name="Du Z.J."/>
        </authorList>
    </citation>
    <scope>NUCLEOTIDE SEQUENCE [LARGE SCALE GENOMIC DNA]</scope>
    <source>
        <strain evidence="2 3">SDUM040013</strain>
    </source>
</reference>
<dbReference type="PROSITE" id="PS51257">
    <property type="entry name" value="PROKAR_LIPOPROTEIN"/>
    <property type="match status" value="1"/>
</dbReference>
<protein>
    <recommendedName>
        <fullName evidence="4">Lipoprotein</fullName>
    </recommendedName>
</protein>
<evidence type="ECO:0008006" key="4">
    <source>
        <dbReference type="Google" id="ProtNLM"/>
    </source>
</evidence>
<accession>A0ABU4S0K0</accession>
<evidence type="ECO:0000256" key="1">
    <source>
        <dbReference type="SAM" id="SignalP"/>
    </source>
</evidence>
<name>A0ABU4S0K0_9GAMM</name>